<evidence type="ECO:0000313" key="20">
    <source>
        <dbReference type="EMBL" id="KAA9453580.1"/>
    </source>
</evidence>
<evidence type="ECO:0000313" key="4">
    <source>
        <dbReference type="EMBL" id="EAE1337623.1"/>
    </source>
</evidence>
<evidence type="ECO:0000313" key="19">
    <source>
        <dbReference type="EMBL" id="HAJ9592450.1"/>
    </source>
</evidence>
<evidence type="ECO:0000313" key="17">
    <source>
        <dbReference type="EMBL" id="HAB8397025.1"/>
    </source>
</evidence>
<evidence type="ECO:0000313" key="34">
    <source>
        <dbReference type="Proteomes" id="UP000528151"/>
    </source>
</evidence>
<dbReference type="Proteomes" id="UP000527632">
    <property type="component" value="Unassembled WGS sequence"/>
</dbReference>
<dbReference type="EMBL" id="AABFVG010000002">
    <property type="protein sequence ID" value="EAH2281317.1"/>
    <property type="molecule type" value="Genomic_DNA"/>
</dbReference>
<dbReference type="AlphaFoldDB" id="A0A0B8RCK5"/>
<evidence type="ECO:0000313" key="1">
    <source>
        <dbReference type="EMBL" id="EAC5549081.1"/>
    </source>
</evidence>
<proteinExistence type="predicted"/>
<evidence type="ECO:0000313" key="26">
    <source>
        <dbReference type="Proteomes" id="UP000368512"/>
    </source>
</evidence>
<dbReference type="Proteomes" id="UP000467536">
    <property type="component" value="Unassembled WGS sequence"/>
</dbReference>
<evidence type="ECO:0000313" key="16">
    <source>
        <dbReference type="EMBL" id="HAA8052953.1"/>
    </source>
</evidence>
<evidence type="ECO:0000313" key="27">
    <source>
        <dbReference type="Proteomes" id="UP000379076"/>
    </source>
</evidence>
<evidence type="ECO:0000313" key="38">
    <source>
        <dbReference type="Proteomes" id="UP000546397"/>
    </source>
</evidence>
<reference evidence="35 36" key="6">
    <citation type="submission" date="2019-04" db="EMBL/GenBank/DDBJ databases">
        <authorList>
            <person name="Ashton P.M."/>
            <person name="Dallman T."/>
            <person name="Nair S."/>
            <person name="De Pinna E."/>
            <person name="Peters T."/>
            <person name="Grant K."/>
        </authorList>
    </citation>
    <scope>NUCLEOTIDE SEQUENCE [LARGE SCALE GENOMIC DNA]</scope>
    <source>
        <strain evidence="11 36">282333</strain>
        <strain evidence="12 35">282352</strain>
        <strain evidence="10 38">289003</strain>
        <strain evidence="15 30">788324</strain>
        <strain evidence="5">RL15000286</strain>
    </source>
</reference>
<evidence type="ECO:0000313" key="28">
    <source>
        <dbReference type="Proteomes" id="UP000403352"/>
    </source>
</evidence>
<reference evidence="6 24" key="5">
    <citation type="submission" date="2018-06" db="EMBL/GenBank/DDBJ databases">
        <authorList>
            <consortium name="PulseNet: The National Subtyping Network for Foodborne Disease Surveillance"/>
            <person name="Tarr C.L."/>
            <person name="Trees E."/>
            <person name="Katz L.S."/>
            <person name="Carleton-Romer H.A."/>
            <person name="Stroika S."/>
            <person name="Kucerova Z."/>
            <person name="Roache K.F."/>
            <person name="Sabol A.L."/>
            <person name="Besser J."/>
            <person name="Gerner-Smidt P."/>
        </authorList>
    </citation>
    <scope>NUCLEOTIDE SEQUENCE [LARGE SCALE GENOMIC DNA]</scope>
    <source>
        <strain evidence="6 24">PNUSAL002180</strain>
        <strain evidence="14 31">PNUSAL005692</strain>
    </source>
</reference>
<evidence type="ECO:0000313" key="6">
    <source>
        <dbReference type="EMBL" id="EAG0866017.1"/>
    </source>
</evidence>
<evidence type="ECO:0000313" key="41">
    <source>
        <dbReference type="Proteomes" id="UP000843503"/>
    </source>
</evidence>
<dbReference type="EMBL" id="DAAEEB010000004">
    <property type="protein sequence ID" value="HAA8052953.1"/>
    <property type="molecule type" value="Genomic_DNA"/>
</dbReference>
<protein>
    <submittedName>
        <fullName evidence="22">Protease YdcP</fullName>
        <ecNumber evidence="22">3.4.-.-</ecNumber>
    </submittedName>
    <submittedName>
        <fullName evidence="10">U32 family peptidase</fullName>
    </submittedName>
</protein>
<evidence type="ECO:0000313" key="2">
    <source>
        <dbReference type="EMBL" id="EAC7479545.1"/>
    </source>
</evidence>
<dbReference type="OMA" id="TCNYWGR"/>
<evidence type="ECO:0000313" key="31">
    <source>
        <dbReference type="Proteomes" id="UP000489121"/>
    </source>
</evidence>
<dbReference type="Proteomes" id="UP000365297">
    <property type="component" value="Unassembled WGS sequence"/>
</dbReference>
<dbReference type="Proteomes" id="UP000379076">
    <property type="component" value="Unassembled WGS sequence"/>
</dbReference>
<dbReference type="Proteomes" id="UP000522199">
    <property type="component" value="Unassembled WGS sequence"/>
</dbReference>
<dbReference type="EMBL" id="AAAJWF010000001">
    <property type="protein sequence ID" value="EAC7479545.1"/>
    <property type="molecule type" value="Genomic_DNA"/>
</dbReference>
<dbReference type="EMBL" id="AABEMN010000017">
    <property type="protein sequence ID" value="EAG9520419.1"/>
    <property type="molecule type" value="Genomic_DNA"/>
</dbReference>
<dbReference type="EMBL" id="AAASLB010000001">
    <property type="protein sequence ID" value="EAE4940961.1"/>
    <property type="molecule type" value="Genomic_DNA"/>
</dbReference>
<evidence type="ECO:0000313" key="25">
    <source>
        <dbReference type="Proteomes" id="UP000365297"/>
    </source>
</evidence>
<dbReference type="EMBL" id="AABAGT010000002">
    <property type="protein sequence ID" value="EAG0866017.1"/>
    <property type="molecule type" value="Genomic_DNA"/>
</dbReference>
<evidence type="ECO:0000313" key="14">
    <source>
        <dbReference type="EMBL" id="ECY9781968.1"/>
    </source>
</evidence>
<dbReference type="InterPro" id="IPR001539">
    <property type="entry name" value="Peptidase_U32"/>
</dbReference>
<dbReference type="Proteomes" id="UP000272537">
    <property type="component" value="Unassembled WGS sequence"/>
</dbReference>
<reference evidence="19" key="8">
    <citation type="submission" date="2020-05" db="EMBL/GenBank/DDBJ databases">
        <authorList>
            <consortium name="NCBI Pathogen Detection Project"/>
        </authorList>
    </citation>
    <scope>NUCLEOTIDE SEQUENCE</scope>
    <source>
        <strain evidence="16">09CEB371LM</strain>
        <strain evidence="19">2017-325981-023-01</strain>
        <strain evidence="17">CFIAFB20130012</strain>
        <strain evidence="18">DMG1500109</strain>
    </source>
</reference>
<reference evidence="25 26" key="4">
    <citation type="submission" date="2018-06" db="EMBL/GenBank/DDBJ databases">
        <authorList>
            <consortium name="GenomeTrakr: Next Generation Sequencing Network for Food Pathogen Tracability"/>
        </authorList>
    </citation>
    <scope>NUCLEOTIDE SEQUENCE [LARGE SCALE GENOMIC DNA]</scope>
    <source>
        <strain evidence="2 26">CFSAN008042</strain>
        <strain evidence="7 34">CFSAN063727</strain>
        <strain evidence="4 27">FDA00006494</strain>
        <strain evidence="1 25">FDA00007096</strain>
        <strain evidence="3 28">FDA00008584</strain>
        <strain evidence="13 33">LS1344</strain>
    </source>
</reference>
<evidence type="ECO:0000313" key="9">
    <source>
        <dbReference type="EMBL" id="EAG9387568.1"/>
    </source>
</evidence>
<evidence type="ECO:0000313" key="3">
    <source>
        <dbReference type="EMBL" id="EAD1183738.1"/>
    </source>
</evidence>
<dbReference type="GO" id="GO:0006508">
    <property type="term" value="P:proteolysis"/>
    <property type="evidence" value="ECO:0007669"/>
    <property type="project" value="UniProtKB-KW"/>
</dbReference>
<evidence type="ECO:0000313" key="21">
    <source>
        <dbReference type="EMBL" id="NYA00306.1"/>
    </source>
</evidence>
<dbReference type="Proteomes" id="UP000546397">
    <property type="component" value="Unassembled WGS sequence"/>
</dbReference>
<dbReference type="Proteomes" id="UP000533021">
    <property type="component" value="Unassembled WGS sequence"/>
</dbReference>
<evidence type="ECO:0000313" key="42">
    <source>
        <dbReference type="Proteomes" id="UP000843775"/>
    </source>
</evidence>
<evidence type="ECO:0000313" key="39">
    <source>
        <dbReference type="Proteomes" id="UP000548278"/>
    </source>
</evidence>
<dbReference type="EMBL" id="AALGDA010000006">
    <property type="protein sequence ID" value="ECY9781968.1"/>
    <property type="molecule type" value="Genomic_DNA"/>
</dbReference>
<dbReference type="KEGG" id="lmv:Y193_10950"/>
<evidence type="ECO:0000313" key="32">
    <source>
        <dbReference type="Proteomes" id="UP000522199"/>
    </source>
</evidence>
<reference evidence="20 29" key="3">
    <citation type="submission" date="2018-04" db="EMBL/GenBank/DDBJ databases">
        <title>Genome Analysis of a Prevalent Clone of Listeria monocytogenes Sequence Type 87 in China.</title>
        <authorList>
            <person name="Wang Y."/>
        </authorList>
    </citation>
    <scope>NUCLEOTIDE SEQUENCE [LARGE SCALE GENOMIC DNA]</scope>
    <source>
        <strain evidence="20 29">ICDC_LM1523</strain>
    </source>
</reference>
<dbReference type="Proteomes" id="UP000460224">
    <property type="component" value="Unassembled WGS sequence"/>
</dbReference>
<dbReference type="EMBL" id="DABJAN010000001">
    <property type="protein sequence ID" value="HAJ9592450.1"/>
    <property type="molecule type" value="Genomic_DNA"/>
</dbReference>
<evidence type="ECO:0000313" key="15">
    <source>
        <dbReference type="EMBL" id="EDO0985225.1"/>
    </source>
</evidence>
<dbReference type="Proteomes" id="UP000403352">
    <property type="component" value="Unassembled WGS sequence"/>
</dbReference>
<evidence type="ECO:0000313" key="30">
    <source>
        <dbReference type="Proteomes" id="UP000467536"/>
    </source>
</evidence>
<evidence type="ECO:0000313" key="12">
    <source>
        <dbReference type="EMBL" id="EAH3293113.1"/>
    </source>
</evidence>
<evidence type="ECO:0000313" key="13">
    <source>
        <dbReference type="EMBL" id="EAH4240703.1"/>
    </source>
</evidence>
<dbReference type="Proteomes" id="UP000840039">
    <property type="component" value="Unassembled WGS sequence"/>
</dbReference>
<organism evidence="10 38">
    <name type="scientific">Listeria monocytogenes</name>
    <dbReference type="NCBI Taxonomy" id="1639"/>
    <lineage>
        <taxon>Bacteria</taxon>
        <taxon>Bacillati</taxon>
        <taxon>Bacillota</taxon>
        <taxon>Bacilli</taxon>
        <taxon>Bacillales</taxon>
        <taxon>Listeriaceae</taxon>
        <taxon>Listeria</taxon>
    </lineage>
</organism>
<dbReference type="Proteomes" id="UP000840197">
    <property type="component" value="Unassembled WGS sequence"/>
</dbReference>
<evidence type="ECO:0000313" key="33">
    <source>
        <dbReference type="Proteomes" id="UP000527632"/>
    </source>
</evidence>
<dbReference type="Proteomes" id="UP000530452">
    <property type="component" value="Unassembled WGS sequence"/>
</dbReference>
<dbReference type="Proteomes" id="UP000544530">
    <property type="component" value="Unassembled WGS sequence"/>
</dbReference>
<dbReference type="Proteomes" id="UP000393182">
    <property type="component" value="Unassembled WGS sequence"/>
</dbReference>
<reference evidence="21 37" key="9">
    <citation type="submission" date="2020-06" db="EMBL/GenBank/DDBJ databases">
        <title>Two Listeria outbreaks in Switzerland in 2018 and 2020.</title>
        <authorList>
            <person name="Stevens M.J.A."/>
            <person name="Bloemberg G."/>
            <person name="Nusch-Inderbinnen M."/>
            <person name="Stephan R."/>
        </authorList>
    </citation>
    <scope>NUCLEOTIDE SEQUENCE [LARGE SCALE GENOMIC DNA]</scope>
    <source>
        <strain evidence="21 37">N18-0707</strain>
    </source>
</reference>
<evidence type="ECO:0000313" key="7">
    <source>
        <dbReference type="EMBL" id="EAG4463176.1"/>
    </source>
</evidence>
<dbReference type="EMBL" id="AABDGJ010000003">
    <property type="protein sequence ID" value="EAG6990075.1"/>
    <property type="molecule type" value="Genomic_DNA"/>
</dbReference>
<dbReference type="InterPro" id="IPR051454">
    <property type="entry name" value="RNA/ubiquinone_mod_enzymes"/>
</dbReference>
<name>A0A0B8RCK5_LISMN</name>
<dbReference type="EMBL" id="AAALRN010000001">
    <property type="protein sequence ID" value="EAD1183738.1"/>
    <property type="molecule type" value="Genomic_DNA"/>
</dbReference>
<evidence type="ECO:0000313" key="37">
    <source>
        <dbReference type="Proteomes" id="UP000544530"/>
    </source>
</evidence>
<evidence type="ECO:0000313" key="35">
    <source>
        <dbReference type="Proteomes" id="UP000530452"/>
    </source>
</evidence>
<evidence type="ECO:0000313" key="10">
    <source>
        <dbReference type="EMBL" id="EAG9520419.1"/>
    </source>
</evidence>
<dbReference type="EMBL" id="AABGUK010000001">
    <property type="protein sequence ID" value="EAH4240703.1"/>
    <property type="molecule type" value="Genomic_DNA"/>
</dbReference>
<dbReference type="EMBL" id="AABEKY010000004">
    <property type="protein sequence ID" value="EAG9387568.1"/>
    <property type="molecule type" value="Genomic_DNA"/>
</dbReference>
<keyword evidence="22" id="KW-0645">Protease</keyword>
<reference evidence="40 41" key="2">
    <citation type="journal article" date="2018" name="Genome Biol.">
        <title>SKESA: strategic k-mer extension for scrupulous assemblies.</title>
        <authorList>
            <person name="Souvorov A."/>
            <person name="Agarwala R."/>
            <person name="Lipman D.J."/>
        </authorList>
    </citation>
    <scope>NUCLEOTIDE SEQUENCE [LARGE SCALE GENOMIC DNA]</scope>
    <source>
        <strain evidence="16">09CEB371LM</strain>
        <strain evidence="19">2017-325981-023-01</strain>
        <strain evidence="17 40">CFIAFB20130012</strain>
        <strain evidence="18 42">DMG1500109</strain>
    </source>
</reference>
<comment type="caution">
    <text evidence="10">The sequence shown here is derived from an EMBL/GenBank/DDBJ whole genome shotgun (WGS) entry which is preliminary data.</text>
</comment>
<dbReference type="Pfam" id="PF01136">
    <property type="entry name" value="Peptidase_U32"/>
    <property type="match status" value="1"/>
</dbReference>
<dbReference type="EMBL" id="DAAJZA010000003">
    <property type="protein sequence ID" value="HAC1754539.1"/>
    <property type="molecule type" value="Genomic_DNA"/>
</dbReference>
<dbReference type="EMBL" id="QXLS01000001">
    <property type="protein sequence ID" value="RKA10750.1"/>
    <property type="molecule type" value="Genomic_DNA"/>
</dbReference>
<dbReference type="Proteomes" id="UP000358545">
    <property type="component" value="Unassembled WGS sequence"/>
</dbReference>
<dbReference type="Proteomes" id="UP000843775">
    <property type="component" value="Unassembled WGS sequence"/>
</dbReference>
<dbReference type="EMBL" id="AAAQQZ010000001">
    <property type="protein sequence ID" value="EAE1337623.1"/>
    <property type="molecule type" value="Genomic_DNA"/>
</dbReference>
<gene>
    <name evidence="22" type="primary">ydcp_2</name>
    <name evidence="6" type="ORF">A8L61_01825</name>
    <name evidence="8" type="ORF">AB917_05675</name>
    <name evidence="4" type="ORF">ART25_01640</name>
    <name evidence="1" type="ORF">ARY78_01380</name>
    <name evidence="7" type="ORF">CA369_12815</name>
    <name evidence="9" type="ORF">CW845_08710</name>
    <name evidence="11" type="ORF">D4920_04480</name>
    <name evidence="10" type="ORF">D4B11_11610</name>
    <name evidence="12" type="ORF">D5N24_01790</name>
    <name evidence="20" type="ORF">DCK61_03740</name>
    <name evidence="2" type="ORF">DQ70_02475</name>
    <name evidence="22" type="ORF">DYZ80_00277</name>
    <name evidence="5" type="ORF">E1W56_02735</name>
    <name evidence="13" type="ORF">E5F58_01650</name>
    <name evidence="14" type="ORF">F6515_03060</name>
    <name evidence="15" type="ORF">FV747_04325</name>
    <name evidence="16" type="ORF">GHH22_07260</name>
    <name evidence="18" type="ORF">GI949_06075</name>
    <name evidence="17" type="ORF">GYR60_00700</name>
    <name evidence="19" type="ORF">HQN34_000625</name>
    <name evidence="21" type="ORF">HZJ64_00545</name>
    <name evidence="3" type="ORF">QD52_01415</name>
</gene>
<reference evidence="32 39" key="7">
    <citation type="submission" date="2019-04" db="EMBL/GenBank/DDBJ databases">
        <authorList>
            <consortium name="GenomeTrakr network: Whole genome sequencing for foodborne pathogen traceback"/>
        </authorList>
    </citation>
    <scope>NUCLEOTIDE SEQUENCE [LARGE SCALE GENOMIC DNA]</scope>
    <source>
        <strain evidence="8 39">CFSAN004300</strain>
        <strain evidence="9 32">CFSAN072474</strain>
    </source>
</reference>
<dbReference type="PANTHER" id="PTHR30217:SF12">
    <property type="entry name" value="U32 FAMILY PEPTIDASE"/>
    <property type="match status" value="1"/>
</dbReference>
<evidence type="ECO:0000313" key="5">
    <source>
        <dbReference type="EMBL" id="EAE4940961.1"/>
    </source>
</evidence>
<dbReference type="EC" id="3.4.-.-" evidence="22"/>
<evidence type="ECO:0000313" key="22">
    <source>
        <dbReference type="EMBL" id="RKA10750.1"/>
    </source>
</evidence>
<sequence length="302" mass="33716">MEIIATADSMKQAEQLLRAGVDRLYVGNSQFGLRLPHSFSVEELREIVHLAHQEGKKVTVAVNSLMHNEHMEELPGFLEHLADMKVDAVTCGDPGAIMLLSEMAQPIPFIYDAQTFVTSAEQISFWEKQGAIGAVLARELTEGEIKAIASSLTIPVEVLVYGPTCIHQSKRKLVTNYERIVELEDDTSKERGLYLREPNDETSQLPIYEDESGTHIFASEDVSLVPYLADLYEAGLKTWKLDGVLAESENFVQIASLLVEAKEAVMKGQFVAEYFVNKLTELQPPTRKLDAGFYLKNPDDVK</sequence>
<evidence type="ECO:0000313" key="23">
    <source>
        <dbReference type="Proteomes" id="UP000272537"/>
    </source>
</evidence>
<dbReference type="EMBL" id="AAAIXK010000001">
    <property type="protein sequence ID" value="EAC5549081.1"/>
    <property type="molecule type" value="Genomic_DNA"/>
</dbReference>
<evidence type="ECO:0000313" key="18">
    <source>
        <dbReference type="EMBL" id="HAC1754539.1"/>
    </source>
</evidence>
<evidence type="ECO:0000313" key="8">
    <source>
        <dbReference type="EMBL" id="EAG6990075.1"/>
    </source>
</evidence>
<evidence type="ECO:0000313" key="40">
    <source>
        <dbReference type="Proteomes" id="UP000840197"/>
    </source>
</evidence>
<dbReference type="GO" id="GO:0008233">
    <property type="term" value="F:peptidase activity"/>
    <property type="evidence" value="ECO:0007669"/>
    <property type="project" value="UniProtKB-KW"/>
</dbReference>
<evidence type="ECO:0000313" key="36">
    <source>
        <dbReference type="Proteomes" id="UP000533021"/>
    </source>
</evidence>
<keyword evidence="22" id="KW-0378">Hydrolase</keyword>
<dbReference type="Proteomes" id="UP000489121">
    <property type="component" value="Unassembled WGS sequence"/>
</dbReference>
<dbReference type="EMBL" id="AANEHK010000003">
    <property type="protein sequence ID" value="EDO0985225.1"/>
    <property type="molecule type" value="Genomic_DNA"/>
</dbReference>
<evidence type="ECO:0000313" key="24">
    <source>
        <dbReference type="Proteomes" id="UP000358545"/>
    </source>
</evidence>
<dbReference type="PANTHER" id="PTHR30217">
    <property type="entry name" value="PEPTIDASE U32 FAMILY"/>
    <property type="match status" value="1"/>
</dbReference>
<dbReference type="EMBL" id="AABGHY010000001">
    <property type="protein sequence ID" value="EAH3293113.1"/>
    <property type="molecule type" value="Genomic_DNA"/>
</dbReference>
<dbReference type="RefSeq" id="WP_003727071.1">
    <property type="nucleotide sequence ID" value="NC_021825.2"/>
</dbReference>
<dbReference type="Proteomes" id="UP000528151">
    <property type="component" value="Unassembled WGS sequence"/>
</dbReference>
<accession>A0A0B8RCK5</accession>
<dbReference type="Proteomes" id="UP000368512">
    <property type="component" value="Unassembled WGS sequence"/>
</dbReference>
<evidence type="ECO:0000313" key="11">
    <source>
        <dbReference type="EMBL" id="EAH2281317.1"/>
    </source>
</evidence>
<dbReference type="Proteomes" id="UP000843503">
    <property type="component" value="Unassembled WGS sequence"/>
</dbReference>
<dbReference type="EMBL" id="DAAIHR010000001">
    <property type="protein sequence ID" value="HAB8397025.1"/>
    <property type="molecule type" value="Genomic_DNA"/>
</dbReference>
<dbReference type="EMBL" id="AABBZO010000016">
    <property type="protein sequence ID" value="EAG4463176.1"/>
    <property type="molecule type" value="Genomic_DNA"/>
</dbReference>
<evidence type="ECO:0000313" key="29">
    <source>
        <dbReference type="Proteomes" id="UP000460224"/>
    </source>
</evidence>
<dbReference type="KEGG" id="lmok:CQ02_05015"/>
<dbReference type="EMBL" id="QDAY01000001">
    <property type="protein sequence ID" value="KAA9453580.1"/>
    <property type="molecule type" value="Genomic_DNA"/>
</dbReference>
<dbReference type="EMBL" id="JACAVN010000001">
    <property type="protein sequence ID" value="NYA00306.1"/>
    <property type="molecule type" value="Genomic_DNA"/>
</dbReference>
<dbReference type="Proteomes" id="UP000548278">
    <property type="component" value="Unassembled WGS sequence"/>
</dbReference>
<reference evidence="22 23" key="1">
    <citation type="journal article" date="2018" name="BMC Genomics">
        <title>Genes significantly associated with lineage II food isolates of Listeria monocytogenes.</title>
        <authorList>
            <person name="Pirone-Davies C."/>
            <person name="Chen Y."/>
            <person name="Pightling A."/>
            <person name="Ryan G."/>
            <person name="Wang Y."/>
            <person name="Yao K."/>
            <person name="Hoffmann M."/>
            <person name="Allard M.W."/>
        </authorList>
    </citation>
    <scope>NUCLEOTIDE SEQUENCE [LARGE SCALE GENOMIC DNA]</scope>
    <source>
        <strain evidence="22 23">PNUSAL000550</strain>
    </source>
</reference>